<evidence type="ECO:0000259" key="3">
    <source>
        <dbReference type="Pfam" id="PF13556"/>
    </source>
</evidence>
<comment type="similarity">
    <text evidence="1">Belongs to the CdaR family.</text>
</comment>
<feature type="domain" description="Purine catabolism PurC-like" evidence="2">
    <location>
        <begin position="7"/>
        <end position="122"/>
    </location>
</feature>
<keyword evidence="5" id="KW-0238">DNA-binding</keyword>
<protein>
    <submittedName>
        <fullName evidence="5">DNA-binding transcriptional regulator, PucR family</fullName>
    </submittedName>
</protein>
<dbReference type="Proteomes" id="UP001206128">
    <property type="component" value="Unassembled WGS sequence"/>
</dbReference>
<organism evidence="5 6">
    <name type="scientific">Goodfellowiella coeruleoviolacea</name>
    <dbReference type="NCBI Taxonomy" id="334858"/>
    <lineage>
        <taxon>Bacteria</taxon>
        <taxon>Bacillati</taxon>
        <taxon>Actinomycetota</taxon>
        <taxon>Actinomycetes</taxon>
        <taxon>Pseudonocardiales</taxon>
        <taxon>Pseudonocardiaceae</taxon>
        <taxon>Goodfellowiella</taxon>
    </lineage>
</organism>
<evidence type="ECO:0000313" key="5">
    <source>
        <dbReference type="EMBL" id="MCP2166544.1"/>
    </source>
</evidence>
<dbReference type="Gene3D" id="1.10.10.2840">
    <property type="entry name" value="PucR C-terminal helix-turn-helix domain"/>
    <property type="match status" value="1"/>
</dbReference>
<feature type="domain" description="CdaR GGDEF-like" evidence="4">
    <location>
        <begin position="285"/>
        <end position="399"/>
    </location>
</feature>
<reference evidence="5" key="1">
    <citation type="submission" date="2022-06" db="EMBL/GenBank/DDBJ databases">
        <title>Genomic Encyclopedia of Archaeal and Bacterial Type Strains, Phase II (KMG-II): from individual species to whole genera.</title>
        <authorList>
            <person name="Goeker M."/>
        </authorList>
    </citation>
    <scope>NUCLEOTIDE SEQUENCE</scope>
    <source>
        <strain evidence="5">DSM 43935</strain>
    </source>
</reference>
<keyword evidence="6" id="KW-1185">Reference proteome</keyword>
<dbReference type="EMBL" id="JAMTCK010000007">
    <property type="protein sequence ID" value="MCP2166544.1"/>
    <property type="molecule type" value="Genomic_DNA"/>
</dbReference>
<dbReference type="Pfam" id="PF17853">
    <property type="entry name" value="GGDEF_2"/>
    <property type="match status" value="1"/>
</dbReference>
<evidence type="ECO:0000259" key="2">
    <source>
        <dbReference type="Pfam" id="PF07905"/>
    </source>
</evidence>
<evidence type="ECO:0000313" key="6">
    <source>
        <dbReference type="Proteomes" id="UP001206128"/>
    </source>
</evidence>
<gene>
    <name evidence="5" type="ORF">LX83_003412</name>
</gene>
<dbReference type="InterPro" id="IPR041522">
    <property type="entry name" value="CdaR_GGDEF"/>
</dbReference>
<sequence>MLLVRTLLDMPELRLALRAGRDLVDRPVTRIYGTELLDPRRYLSGGELVVTGLLWRETPEDSDAFVAALVAGGAAALAASETEARALPDDLVRACERHRVPLLEVPVDLSFAAITDRVVAELAAARVDAAGHVLGRHRRLLSVITRGDGLAALVKAGATELGAECWVLSTAGGVVAGDGAELTPVQQRFLVREFLGSDRLPKTVRPPGMRRVCLLPVSERSGHRVVSWLLAVASPEDGAGTVRAELAAELASLVGLERARVVQTRRAESRTAGSLLRLVLTSAASPAEVAARAGAVGLDTDGPLRVLAATASGGPAGLAEDVVTELLAQARIPAVTGTLGSQTLALLPAGEWTPAAADLVRAGLAGLAPGLGTTRLVLGISSPAPLTRLRGAVEEASHARLLGGQRAQQICLVSGEEIGLHQFLLSALPEDLRAALRRRVLGPALDYDAQHHSDLVGTLRMFLDCDASWTVTAAKLHVHVNTLRYRLRRLEELLHVNLSDFRQRVDLFLALFAETPS</sequence>
<dbReference type="InterPro" id="IPR051448">
    <property type="entry name" value="CdaR-like_regulators"/>
</dbReference>
<dbReference type="AlphaFoldDB" id="A0AAE3GFU1"/>
<accession>A0AAE3GFU1</accession>
<dbReference type="Pfam" id="PF13556">
    <property type="entry name" value="HTH_30"/>
    <property type="match status" value="1"/>
</dbReference>
<dbReference type="PANTHER" id="PTHR33744:SF17">
    <property type="entry name" value="CONSERVED PROTEIN"/>
    <property type="match status" value="1"/>
</dbReference>
<evidence type="ECO:0000259" key="4">
    <source>
        <dbReference type="Pfam" id="PF17853"/>
    </source>
</evidence>
<evidence type="ECO:0000256" key="1">
    <source>
        <dbReference type="ARBA" id="ARBA00006754"/>
    </source>
</evidence>
<proteinExistence type="inferred from homology"/>
<dbReference type="InterPro" id="IPR012914">
    <property type="entry name" value="PucR_dom"/>
</dbReference>
<name>A0AAE3GFU1_9PSEU</name>
<dbReference type="Pfam" id="PF07905">
    <property type="entry name" value="PucR"/>
    <property type="match status" value="1"/>
</dbReference>
<dbReference type="InterPro" id="IPR025736">
    <property type="entry name" value="PucR_C-HTH_dom"/>
</dbReference>
<dbReference type="PANTHER" id="PTHR33744">
    <property type="entry name" value="CARBOHYDRATE DIACID REGULATOR"/>
    <property type="match status" value="1"/>
</dbReference>
<dbReference type="GO" id="GO:0003677">
    <property type="term" value="F:DNA binding"/>
    <property type="evidence" value="ECO:0007669"/>
    <property type="project" value="UniProtKB-KW"/>
</dbReference>
<dbReference type="InterPro" id="IPR042070">
    <property type="entry name" value="PucR_C-HTH_sf"/>
</dbReference>
<comment type="caution">
    <text evidence="5">The sequence shown here is derived from an EMBL/GenBank/DDBJ whole genome shotgun (WGS) entry which is preliminary data.</text>
</comment>
<feature type="domain" description="PucR C-terminal helix-turn-helix" evidence="3">
    <location>
        <begin position="455"/>
        <end position="511"/>
    </location>
</feature>
<dbReference type="RefSeq" id="WP_253772517.1">
    <property type="nucleotide sequence ID" value="NZ_JAMTCK010000007.1"/>
</dbReference>